<reference evidence="8" key="1">
    <citation type="submission" date="2022-12" db="EMBL/GenBank/DDBJ databases">
        <authorList>
            <person name="Brejova B."/>
        </authorList>
    </citation>
    <scope>NUCLEOTIDE SEQUENCE</scope>
</reference>
<evidence type="ECO:0000256" key="4">
    <source>
        <dbReference type="ARBA" id="ARBA00040017"/>
    </source>
</evidence>
<feature type="coiled-coil region" evidence="6">
    <location>
        <begin position="365"/>
        <end position="392"/>
    </location>
</feature>
<dbReference type="GO" id="GO:0006900">
    <property type="term" value="P:vesicle budding from membrane"/>
    <property type="evidence" value="ECO:0007669"/>
    <property type="project" value="TreeGrafter"/>
</dbReference>
<dbReference type="AlphaFoldDB" id="A0A9W4U0N9"/>
<evidence type="ECO:0000313" key="9">
    <source>
        <dbReference type="Proteomes" id="UP001152885"/>
    </source>
</evidence>
<evidence type="ECO:0000256" key="1">
    <source>
        <dbReference type="ARBA" id="ARBA00004177"/>
    </source>
</evidence>
<dbReference type="OrthoDB" id="10250120at2759"/>
<dbReference type="GO" id="GO:0032511">
    <property type="term" value="P:late endosome to vacuole transport via multivesicular body sorting pathway"/>
    <property type="evidence" value="ECO:0007669"/>
    <property type="project" value="TreeGrafter"/>
</dbReference>
<sequence>MMVQDFIRSIPQFKESRLTSLYSKFDKLKELNIEGYEANLTAWQTLLIKLIQSETYLPQSQISISSYQPNLSNYLALDKYGEPKNLGNIIQELIDKEVLIPYSIYMKQDVAFFQSGLKTYISIKSWINWSRRSLFRYSAVKDGKLVDDRLISVDELTKHGDYVFDIILKHVDNSCISKLFNEDLLLEFINKYIRLTKIDLIILLKYWSRDKQLVQVNQEYIKIGNDPITEDDIKLINMKLTIDKLSKRNELLESKLLQIDLKQVLKLPKDQQKLKLKQLLNEKKMLSLQLEKNINIHAELDTIIDKINESTLNHEIFNQMVTSSSILKKLNKKIDLNEVDKLKMDIDEEVAKTEEINEALYNTQDADVDEELQQLITENEKVEKEDAEVLKKLSELTVSDKKPEAEKERTKKEESANLQLELN</sequence>
<keyword evidence="6" id="KW-0175">Coiled coil</keyword>
<feature type="compositionally biased region" description="Basic and acidic residues" evidence="7">
    <location>
        <begin position="399"/>
        <end position="415"/>
    </location>
</feature>
<organism evidence="8 9">
    <name type="scientific">Candida verbasci</name>
    <dbReference type="NCBI Taxonomy" id="1227364"/>
    <lineage>
        <taxon>Eukaryota</taxon>
        <taxon>Fungi</taxon>
        <taxon>Dikarya</taxon>
        <taxon>Ascomycota</taxon>
        <taxon>Saccharomycotina</taxon>
        <taxon>Pichiomycetes</taxon>
        <taxon>Debaryomycetaceae</taxon>
        <taxon>Candida/Lodderomyces clade</taxon>
        <taxon>Candida</taxon>
    </lineage>
</organism>
<proteinExistence type="inferred from homology"/>
<evidence type="ECO:0000256" key="7">
    <source>
        <dbReference type="SAM" id="MobiDB-lite"/>
    </source>
</evidence>
<comment type="similarity">
    <text evidence="2">Belongs to the SNF7 family.</text>
</comment>
<evidence type="ECO:0000256" key="6">
    <source>
        <dbReference type="SAM" id="Coils"/>
    </source>
</evidence>
<dbReference type="PANTHER" id="PTHR22761:SF10">
    <property type="entry name" value="GH13992P"/>
    <property type="match status" value="1"/>
</dbReference>
<feature type="region of interest" description="Disordered" evidence="7">
    <location>
        <begin position="399"/>
        <end position="423"/>
    </location>
</feature>
<feature type="coiled-coil region" evidence="6">
    <location>
        <begin position="235"/>
        <end position="289"/>
    </location>
</feature>
<dbReference type="InterPro" id="IPR005024">
    <property type="entry name" value="Snf7_fam"/>
</dbReference>
<evidence type="ECO:0000256" key="2">
    <source>
        <dbReference type="ARBA" id="ARBA00006190"/>
    </source>
</evidence>
<comment type="caution">
    <text evidence="8">The sequence shown here is derived from an EMBL/GenBank/DDBJ whole genome shotgun (WGS) entry which is preliminary data.</text>
</comment>
<name>A0A9W4U0N9_9ASCO</name>
<accession>A0A9W4U0N9</accession>
<evidence type="ECO:0000256" key="5">
    <source>
        <dbReference type="ARBA" id="ARBA00042586"/>
    </source>
</evidence>
<comment type="subcellular location">
    <subcellularLocation>
        <location evidence="1">Endosome</location>
    </subcellularLocation>
</comment>
<keyword evidence="9" id="KW-1185">Reference proteome</keyword>
<dbReference type="GO" id="GO:0005771">
    <property type="term" value="C:multivesicular body"/>
    <property type="evidence" value="ECO:0007669"/>
    <property type="project" value="TreeGrafter"/>
</dbReference>
<dbReference type="EMBL" id="CANTUO010000004">
    <property type="protein sequence ID" value="CAI5759249.1"/>
    <property type="molecule type" value="Genomic_DNA"/>
</dbReference>
<keyword evidence="3" id="KW-0967">Endosome</keyword>
<dbReference type="GO" id="GO:0000815">
    <property type="term" value="C:ESCRT III complex"/>
    <property type="evidence" value="ECO:0007669"/>
    <property type="project" value="TreeGrafter"/>
</dbReference>
<evidence type="ECO:0000256" key="3">
    <source>
        <dbReference type="ARBA" id="ARBA00022753"/>
    </source>
</evidence>
<dbReference type="Proteomes" id="UP001152885">
    <property type="component" value="Unassembled WGS sequence"/>
</dbReference>
<dbReference type="Gene3D" id="6.10.140.1230">
    <property type="match status" value="1"/>
</dbReference>
<dbReference type="Pfam" id="PF03357">
    <property type="entry name" value="Snf7"/>
    <property type="match status" value="1"/>
</dbReference>
<gene>
    <name evidence="8" type="ORF">CANVERA_P3758</name>
</gene>
<evidence type="ECO:0000313" key="8">
    <source>
        <dbReference type="EMBL" id="CAI5759249.1"/>
    </source>
</evidence>
<dbReference type="GO" id="GO:0009898">
    <property type="term" value="C:cytoplasmic side of plasma membrane"/>
    <property type="evidence" value="ECO:0007669"/>
    <property type="project" value="TreeGrafter"/>
</dbReference>
<dbReference type="PANTHER" id="PTHR22761">
    <property type="entry name" value="CHARGED MULTIVESICULAR BODY PROTEIN"/>
    <property type="match status" value="1"/>
</dbReference>
<protein>
    <recommendedName>
        <fullName evidence="4">Vacuolar-sorting protein SNF7</fullName>
    </recommendedName>
    <alternativeName>
        <fullName evidence="5">Vacuolar protein-sorting-associated protein 32</fullName>
    </alternativeName>
</protein>